<feature type="transmembrane region" description="Helical" evidence="5">
    <location>
        <begin position="160"/>
        <end position="176"/>
    </location>
</feature>
<evidence type="ECO:0000313" key="8">
    <source>
        <dbReference type="Proteomes" id="UP000193335"/>
    </source>
</evidence>
<dbReference type="InterPro" id="IPR051533">
    <property type="entry name" value="WaaL-like"/>
</dbReference>
<feature type="transmembrane region" description="Helical" evidence="5">
    <location>
        <begin position="86"/>
        <end position="103"/>
    </location>
</feature>
<feature type="transmembrane region" description="Helical" evidence="5">
    <location>
        <begin position="319"/>
        <end position="346"/>
    </location>
</feature>
<feature type="transmembrane region" description="Helical" evidence="5">
    <location>
        <begin position="110"/>
        <end position="131"/>
    </location>
</feature>
<feature type="transmembrane region" description="Helical" evidence="5">
    <location>
        <begin position="29"/>
        <end position="47"/>
    </location>
</feature>
<dbReference type="GO" id="GO:0016020">
    <property type="term" value="C:membrane"/>
    <property type="evidence" value="ECO:0007669"/>
    <property type="project" value="UniProtKB-SubCell"/>
</dbReference>
<evidence type="ECO:0000256" key="2">
    <source>
        <dbReference type="ARBA" id="ARBA00022692"/>
    </source>
</evidence>
<protein>
    <recommendedName>
        <fullName evidence="6">O-antigen ligase-related domain-containing protein</fullName>
    </recommendedName>
</protein>
<organism evidence="7 8">
    <name type="scientific">Bradyrhizobium japonicum</name>
    <dbReference type="NCBI Taxonomy" id="375"/>
    <lineage>
        <taxon>Bacteria</taxon>
        <taxon>Pseudomonadati</taxon>
        <taxon>Pseudomonadota</taxon>
        <taxon>Alphaproteobacteria</taxon>
        <taxon>Hyphomicrobiales</taxon>
        <taxon>Nitrobacteraceae</taxon>
        <taxon>Bradyrhizobium</taxon>
    </lineage>
</organism>
<evidence type="ECO:0000256" key="5">
    <source>
        <dbReference type="SAM" id="Phobius"/>
    </source>
</evidence>
<reference evidence="7 8" key="1">
    <citation type="submission" date="2017-03" db="EMBL/GenBank/DDBJ databases">
        <title>Whole genome sequences of fourteen strains of Bradyrhizobium canariense and one strain of Bradyrhizobium japonicum isolated from Lupinus (Papilionoideae: Genisteae) species in Algeria.</title>
        <authorList>
            <person name="Crovadore J."/>
            <person name="Chekireb D."/>
            <person name="Brachmann A."/>
            <person name="Chablais R."/>
            <person name="Cochard B."/>
            <person name="Lefort F."/>
        </authorList>
    </citation>
    <scope>NUCLEOTIDE SEQUENCE [LARGE SCALE GENOMIC DNA]</scope>
    <source>
        <strain evidence="7 8">UBMA197</strain>
    </source>
</reference>
<evidence type="ECO:0000313" key="7">
    <source>
        <dbReference type="EMBL" id="OSJ25678.1"/>
    </source>
</evidence>
<keyword evidence="4 5" id="KW-0472">Membrane</keyword>
<dbReference type="Proteomes" id="UP000193335">
    <property type="component" value="Unassembled WGS sequence"/>
</dbReference>
<dbReference type="InterPro" id="IPR007016">
    <property type="entry name" value="O-antigen_ligase-rel_domated"/>
</dbReference>
<evidence type="ECO:0000256" key="4">
    <source>
        <dbReference type="ARBA" id="ARBA00023136"/>
    </source>
</evidence>
<gene>
    <name evidence="7" type="ORF">BSZ19_37655</name>
</gene>
<feature type="transmembrane region" description="Helical" evidence="5">
    <location>
        <begin position="183"/>
        <end position="200"/>
    </location>
</feature>
<dbReference type="EMBL" id="NAFL01000279">
    <property type="protein sequence ID" value="OSJ25678.1"/>
    <property type="molecule type" value="Genomic_DNA"/>
</dbReference>
<name>A0A1Y2JFF8_BRAJP</name>
<feature type="transmembrane region" description="Helical" evidence="5">
    <location>
        <begin position="358"/>
        <end position="377"/>
    </location>
</feature>
<keyword evidence="3 5" id="KW-1133">Transmembrane helix</keyword>
<proteinExistence type="predicted"/>
<sequence length="438" mass="47299">MIAMIGGFALQIAGIDTGRPMDLGADGSLRSQIVLSLCYLVAILLLISSNFWTTVRHSWPVFILPLLGFLSMLWSPDPLLTLRKSVALSGTVLFGIAICSKFGTVGSLRLFLWTLSSIIVASFVWVFVFPYQGVHQATDVFPFEAVHAGSWRGVIGHRTALGQLAALSFVLVLFYGRVAFTSYAVRVAIITISLVCLYGANSGAAYAVAGFMPVLLATLMLVGRCSFQIRIAALPFLTLALLMIALFGGDLATLTLNALGKEPDLTGRVPLWGYLIGLADQRPLLGYGLAAGFTKIVSPQIEGIGYGQFLNAHNGFMEILISFGYVGLALCLALLAWQFWIAARLLISGDEEKSHINAFPLAIFIYMIGANVVESAFLAPNSWYAVLPAMTMVTASSELSALRRLGARSRSLNSPPGLLKRQYRREPKRRLGVGSNPA</sequence>
<feature type="transmembrane region" description="Helical" evidence="5">
    <location>
        <begin position="59"/>
        <end position="74"/>
    </location>
</feature>
<dbReference type="Pfam" id="PF04932">
    <property type="entry name" value="Wzy_C"/>
    <property type="match status" value="1"/>
</dbReference>
<dbReference type="PANTHER" id="PTHR37422">
    <property type="entry name" value="TEICHURONIC ACID BIOSYNTHESIS PROTEIN TUAE"/>
    <property type="match status" value="1"/>
</dbReference>
<evidence type="ECO:0000256" key="3">
    <source>
        <dbReference type="ARBA" id="ARBA00022989"/>
    </source>
</evidence>
<keyword evidence="2 5" id="KW-0812">Transmembrane</keyword>
<feature type="transmembrane region" description="Helical" evidence="5">
    <location>
        <begin position="229"/>
        <end position="249"/>
    </location>
</feature>
<comment type="subcellular location">
    <subcellularLocation>
        <location evidence="1">Membrane</location>
        <topology evidence="1">Multi-pass membrane protein</topology>
    </subcellularLocation>
</comment>
<evidence type="ECO:0000256" key="1">
    <source>
        <dbReference type="ARBA" id="ARBA00004141"/>
    </source>
</evidence>
<dbReference type="PANTHER" id="PTHR37422:SF17">
    <property type="entry name" value="O-ANTIGEN LIGASE"/>
    <property type="match status" value="1"/>
</dbReference>
<feature type="domain" description="O-antigen ligase-related" evidence="6">
    <location>
        <begin position="190"/>
        <end position="330"/>
    </location>
</feature>
<comment type="caution">
    <text evidence="7">The sequence shown here is derived from an EMBL/GenBank/DDBJ whole genome shotgun (WGS) entry which is preliminary data.</text>
</comment>
<dbReference type="AlphaFoldDB" id="A0A1Y2JFF8"/>
<accession>A0A1Y2JFF8</accession>
<evidence type="ECO:0000259" key="6">
    <source>
        <dbReference type="Pfam" id="PF04932"/>
    </source>
</evidence>